<dbReference type="HOGENOM" id="CLU_569529_0_0_0"/>
<name>D7CS89_TRURR</name>
<dbReference type="EMBL" id="CP002049">
    <property type="protein sequence ID" value="ADI13621.1"/>
    <property type="molecule type" value="Genomic_DNA"/>
</dbReference>
<dbReference type="RefSeq" id="WP_013177001.1">
    <property type="nucleotide sequence ID" value="NC_014221.1"/>
</dbReference>
<protein>
    <submittedName>
        <fullName evidence="1">Uncharacterized protein</fullName>
    </submittedName>
</protein>
<evidence type="ECO:0000313" key="2">
    <source>
        <dbReference type="Proteomes" id="UP000000379"/>
    </source>
</evidence>
<accession>D7CS89</accession>
<evidence type="ECO:0000313" key="1">
    <source>
        <dbReference type="EMBL" id="ADI13621.1"/>
    </source>
</evidence>
<sequence length="432" mass="47619">MTTEFTYCLTRICLRTGQLTLPLSMRELFPAPGSVRAVDTKTGDSLELQVTASHQLLGVAPFLARHGLAVNDLLSVRALPDGAYAITPLPRPKRPDYTRPEAQRELIDRIVEQAPLSEREIRALFPDLPPEFDLGAALQRDGRLTKYEGRWGFAVPDAAPAAPRPYPTVTTFVARSGEASFARPSEAPSTDTSQSALLRRALETFGFRVEAHAHGHLVAHAELGRRHYTVLAHLLAEGARLDWTKLLARRRELSSTYLAVFGSHHDLLRLRAPAAGAGATLWSWEALERALGLLATVPLSPVDLEPHFVKEGLFDEGLRRFERTIERRVAERGAFSQVLSRLAGLRAPSVFLLDDVVDGAAPSREEVLKVLELLGEAPFHLVSRVDSGEFCLRQGVPESLTHLSAYALSLVERLPERRTERVRGVAVLAADE</sequence>
<reference evidence="1 2" key="2">
    <citation type="journal article" date="2011" name="Stand. Genomic Sci.">
        <title>Complete genome sequence of Truepera radiovictrix type strain (RQ-24).</title>
        <authorList>
            <person name="Ivanova N."/>
            <person name="Rohde C."/>
            <person name="Munk C."/>
            <person name="Nolan M."/>
            <person name="Lucas S."/>
            <person name="Del Rio T.G."/>
            <person name="Tice H."/>
            <person name="Deshpande S."/>
            <person name="Cheng J.F."/>
            <person name="Tapia R."/>
            <person name="Han C."/>
            <person name="Goodwin L."/>
            <person name="Pitluck S."/>
            <person name="Liolios K."/>
            <person name="Mavromatis K."/>
            <person name="Mikhailova N."/>
            <person name="Pati A."/>
            <person name="Chen A."/>
            <person name="Palaniappan K."/>
            <person name="Land M."/>
            <person name="Hauser L."/>
            <person name="Chang Y.J."/>
            <person name="Jeffries C.D."/>
            <person name="Brambilla E."/>
            <person name="Rohde M."/>
            <person name="Goker M."/>
            <person name="Tindall B.J."/>
            <person name="Woyke T."/>
            <person name="Bristow J."/>
            <person name="Eisen J.A."/>
            <person name="Markowitz V."/>
            <person name="Hugenholtz P."/>
            <person name="Kyrpides N.C."/>
            <person name="Klenk H.P."/>
            <person name="Lapidus A."/>
        </authorList>
    </citation>
    <scope>NUCLEOTIDE SEQUENCE [LARGE SCALE GENOMIC DNA]</scope>
    <source>
        <strain evidence="2">DSM 17093 / CIP 108686 / LMG 22925 / RQ-24</strain>
    </source>
</reference>
<organism evidence="1 2">
    <name type="scientific">Truepera radiovictrix (strain DSM 17093 / CIP 108686 / LMG 22925 / RQ-24)</name>
    <dbReference type="NCBI Taxonomy" id="649638"/>
    <lineage>
        <taxon>Bacteria</taxon>
        <taxon>Thermotogati</taxon>
        <taxon>Deinococcota</taxon>
        <taxon>Deinococci</taxon>
        <taxon>Trueperales</taxon>
        <taxon>Trueperaceae</taxon>
        <taxon>Truepera</taxon>
    </lineage>
</organism>
<dbReference type="Proteomes" id="UP000000379">
    <property type="component" value="Chromosome"/>
</dbReference>
<dbReference type="AlphaFoldDB" id="D7CS89"/>
<dbReference type="eggNOG" id="ENOG502ZBS1">
    <property type="taxonomic scope" value="Bacteria"/>
</dbReference>
<proteinExistence type="predicted"/>
<gene>
    <name evidence="1" type="ordered locus">Trad_0484</name>
</gene>
<dbReference type="KEGG" id="tra:Trad_0484"/>
<reference evidence="2" key="1">
    <citation type="submission" date="2010-05" db="EMBL/GenBank/DDBJ databases">
        <title>The complete genome of Truepera radiovictris DSM 17093.</title>
        <authorList>
            <consortium name="US DOE Joint Genome Institute (JGI-PGF)"/>
            <person name="Lucas S."/>
            <person name="Copeland A."/>
            <person name="Lapidus A."/>
            <person name="Glavina del Rio T."/>
            <person name="Dalin E."/>
            <person name="Tice H."/>
            <person name="Bruce D."/>
            <person name="Goodwin L."/>
            <person name="Pitluck S."/>
            <person name="Kyrpides N."/>
            <person name="Mavromatis K."/>
            <person name="Ovchinnikova G."/>
            <person name="Munk A.C."/>
            <person name="Detter J.C."/>
            <person name="Han C."/>
            <person name="Tapia R."/>
            <person name="Land M."/>
            <person name="Hauser L."/>
            <person name="Markowitz V."/>
            <person name="Cheng J.-F."/>
            <person name="Hugenholtz P."/>
            <person name="Woyke T."/>
            <person name="Wu D."/>
            <person name="Tindall B."/>
            <person name="Pomrenke H.G."/>
            <person name="Brambilla E."/>
            <person name="Klenk H.-P."/>
            <person name="Eisen J.A."/>
        </authorList>
    </citation>
    <scope>NUCLEOTIDE SEQUENCE [LARGE SCALE GENOMIC DNA]</scope>
    <source>
        <strain evidence="2">DSM 17093 / CIP 108686 / LMG 22925 / RQ-24</strain>
    </source>
</reference>
<keyword evidence="2" id="KW-1185">Reference proteome</keyword>